<evidence type="ECO:0000313" key="2">
    <source>
        <dbReference type="WBParaSite" id="jg26189"/>
    </source>
</evidence>
<sequence>MEGSSVNRPAPYAWPPYSHDPTPCDFFLWKWIKDQVYRTQPAGLEELKRRIVRAFREIPPDM</sequence>
<name>A0A915E3U8_9BILA</name>
<reference evidence="2" key="1">
    <citation type="submission" date="2022-11" db="UniProtKB">
        <authorList>
            <consortium name="WormBaseParasite"/>
        </authorList>
    </citation>
    <scope>IDENTIFICATION</scope>
</reference>
<dbReference type="Gene3D" id="3.30.420.10">
    <property type="entry name" value="Ribonuclease H-like superfamily/Ribonuclease H"/>
    <property type="match status" value="1"/>
</dbReference>
<keyword evidence="1" id="KW-1185">Reference proteome</keyword>
<dbReference type="InterPro" id="IPR036397">
    <property type="entry name" value="RNaseH_sf"/>
</dbReference>
<dbReference type="Proteomes" id="UP000887574">
    <property type="component" value="Unplaced"/>
</dbReference>
<evidence type="ECO:0000313" key="1">
    <source>
        <dbReference type="Proteomes" id="UP000887574"/>
    </source>
</evidence>
<accession>A0A915E3U8</accession>
<protein>
    <submittedName>
        <fullName evidence="2">Uncharacterized protein</fullName>
    </submittedName>
</protein>
<dbReference type="GO" id="GO:0003676">
    <property type="term" value="F:nucleic acid binding"/>
    <property type="evidence" value="ECO:0007669"/>
    <property type="project" value="InterPro"/>
</dbReference>
<proteinExistence type="predicted"/>
<dbReference type="AlphaFoldDB" id="A0A915E3U8"/>
<dbReference type="WBParaSite" id="jg26189">
    <property type="protein sequence ID" value="jg26189"/>
    <property type="gene ID" value="jg26189"/>
</dbReference>
<dbReference type="PANTHER" id="PTHR47326">
    <property type="entry name" value="TRANSPOSABLE ELEMENT TC3 TRANSPOSASE-LIKE PROTEIN"/>
    <property type="match status" value="1"/>
</dbReference>
<organism evidence="1 2">
    <name type="scientific">Ditylenchus dipsaci</name>
    <dbReference type="NCBI Taxonomy" id="166011"/>
    <lineage>
        <taxon>Eukaryota</taxon>
        <taxon>Metazoa</taxon>
        <taxon>Ecdysozoa</taxon>
        <taxon>Nematoda</taxon>
        <taxon>Chromadorea</taxon>
        <taxon>Rhabditida</taxon>
        <taxon>Tylenchina</taxon>
        <taxon>Tylenchomorpha</taxon>
        <taxon>Sphaerularioidea</taxon>
        <taxon>Anguinidae</taxon>
        <taxon>Anguininae</taxon>
        <taxon>Ditylenchus</taxon>
    </lineage>
</organism>
<dbReference type="PANTHER" id="PTHR47326:SF1">
    <property type="entry name" value="HTH PSQ-TYPE DOMAIN-CONTAINING PROTEIN"/>
    <property type="match status" value="1"/>
</dbReference>